<dbReference type="EMBL" id="JAGGNH010000001">
    <property type="protein sequence ID" value="KAJ0985444.1"/>
    <property type="molecule type" value="Genomic_DNA"/>
</dbReference>
<organism evidence="3 4">
    <name type="scientific">Dioscorea zingiberensis</name>
    <dbReference type="NCBI Taxonomy" id="325984"/>
    <lineage>
        <taxon>Eukaryota</taxon>
        <taxon>Viridiplantae</taxon>
        <taxon>Streptophyta</taxon>
        <taxon>Embryophyta</taxon>
        <taxon>Tracheophyta</taxon>
        <taxon>Spermatophyta</taxon>
        <taxon>Magnoliopsida</taxon>
        <taxon>Liliopsida</taxon>
        <taxon>Dioscoreales</taxon>
        <taxon>Dioscoreaceae</taxon>
        <taxon>Dioscorea</taxon>
    </lineage>
</organism>
<name>A0A9D5HQS7_9LILI</name>
<feature type="domain" description="Retrotransposon gag" evidence="2">
    <location>
        <begin position="25"/>
        <end position="102"/>
    </location>
</feature>
<evidence type="ECO:0000313" key="3">
    <source>
        <dbReference type="EMBL" id="KAJ0985444.1"/>
    </source>
</evidence>
<feature type="region of interest" description="Disordered" evidence="1">
    <location>
        <begin position="148"/>
        <end position="198"/>
    </location>
</feature>
<evidence type="ECO:0000259" key="2">
    <source>
        <dbReference type="Pfam" id="PF03732"/>
    </source>
</evidence>
<reference evidence="3" key="1">
    <citation type="submission" date="2021-03" db="EMBL/GenBank/DDBJ databases">
        <authorList>
            <person name="Li Z."/>
            <person name="Yang C."/>
        </authorList>
    </citation>
    <scope>NUCLEOTIDE SEQUENCE</scope>
    <source>
        <strain evidence="3">Dzin_1.0</strain>
        <tissue evidence="3">Leaf</tissue>
    </source>
</reference>
<dbReference type="AlphaFoldDB" id="A0A9D5HQS7"/>
<feature type="compositionally biased region" description="Basic and acidic residues" evidence="1">
    <location>
        <begin position="148"/>
        <end position="158"/>
    </location>
</feature>
<comment type="caution">
    <text evidence="3">The sequence shown here is derived from an EMBL/GenBank/DDBJ whole genome shotgun (WGS) entry which is preliminary data.</text>
</comment>
<dbReference type="OrthoDB" id="693243at2759"/>
<dbReference type="Proteomes" id="UP001085076">
    <property type="component" value="Miscellaneous, Linkage group lg01"/>
</dbReference>
<dbReference type="Pfam" id="PF03732">
    <property type="entry name" value="Retrotrans_gag"/>
    <property type="match status" value="1"/>
</dbReference>
<sequence>MMVNRTSEVVLCHGFPKTLTRIVYDWFRSLPHGSIAYFDQLADQFLRLFANCMREKRNPVMLLRCKQREGESLRDYLDRFKKETYGMSHLDSIMVVGAAMDGRREYSFLEAISRDVPRDLPELMNRVQKYIASNEFKAGRREQAIQRANEFRKEEPRQDGYGGPRRGERGPRREADRDHDKPPRQDGREAREINRPRIRPRIVHSTTIRKLFAACTTWVCHI</sequence>
<dbReference type="InterPro" id="IPR005162">
    <property type="entry name" value="Retrotrans_gag_dom"/>
</dbReference>
<evidence type="ECO:0000256" key="1">
    <source>
        <dbReference type="SAM" id="MobiDB-lite"/>
    </source>
</evidence>
<proteinExistence type="predicted"/>
<keyword evidence="4" id="KW-1185">Reference proteome</keyword>
<evidence type="ECO:0000313" key="4">
    <source>
        <dbReference type="Proteomes" id="UP001085076"/>
    </source>
</evidence>
<dbReference type="PANTHER" id="PTHR33223">
    <property type="entry name" value="CCHC-TYPE DOMAIN-CONTAINING PROTEIN"/>
    <property type="match status" value="1"/>
</dbReference>
<feature type="compositionally biased region" description="Basic and acidic residues" evidence="1">
    <location>
        <begin position="165"/>
        <end position="195"/>
    </location>
</feature>
<gene>
    <name evidence="3" type="ORF">J5N97_003800</name>
</gene>
<protein>
    <recommendedName>
        <fullName evidence="2">Retrotransposon gag domain-containing protein</fullName>
    </recommendedName>
</protein>
<accession>A0A9D5HQS7</accession>
<dbReference type="PANTHER" id="PTHR33223:SF10">
    <property type="entry name" value="AMINOTRANSFERASE-LIKE PLANT MOBILE DOMAIN-CONTAINING PROTEIN"/>
    <property type="match status" value="1"/>
</dbReference>
<reference evidence="3" key="2">
    <citation type="journal article" date="2022" name="Hortic Res">
        <title>The genome of Dioscorea zingiberensis sheds light on the biosynthesis, origin and evolution of the medicinally important diosgenin saponins.</title>
        <authorList>
            <person name="Li Y."/>
            <person name="Tan C."/>
            <person name="Li Z."/>
            <person name="Guo J."/>
            <person name="Li S."/>
            <person name="Chen X."/>
            <person name="Wang C."/>
            <person name="Dai X."/>
            <person name="Yang H."/>
            <person name="Song W."/>
            <person name="Hou L."/>
            <person name="Xu J."/>
            <person name="Tong Z."/>
            <person name="Xu A."/>
            <person name="Yuan X."/>
            <person name="Wang W."/>
            <person name="Yang Q."/>
            <person name="Chen L."/>
            <person name="Sun Z."/>
            <person name="Wang K."/>
            <person name="Pan B."/>
            <person name="Chen J."/>
            <person name="Bao Y."/>
            <person name="Liu F."/>
            <person name="Qi X."/>
            <person name="Gang D.R."/>
            <person name="Wen J."/>
            <person name="Li J."/>
        </authorList>
    </citation>
    <scope>NUCLEOTIDE SEQUENCE</scope>
    <source>
        <strain evidence="3">Dzin_1.0</strain>
    </source>
</reference>